<reference evidence="9" key="1">
    <citation type="submission" date="2017-01" db="EMBL/GenBank/DDBJ databases">
        <authorList>
            <person name="Varghese N."/>
            <person name="Submissions S."/>
        </authorList>
    </citation>
    <scope>NUCLEOTIDE SEQUENCE [LARGE SCALE GENOMIC DNA]</scope>
    <source>
        <strain evidence="9">DSM 45196</strain>
    </source>
</reference>
<evidence type="ECO:0000256" key="1">
    <source>
        <dbReference type="ARBA" id="ARBA00000877"/>
    </source>
</evidence>
<comment type="catalytic activity">
    <reaction evidence="1 6">
        <text>2 ATP = 3',3'-c-di-AMP + 2 diphosphate</text>
        <dbReference type="Rhea" id="RHEA:35655"/>
        <dbReference type="ChEBI" id="CHEBI:30616"/>
        <dbReference type="ChEBI" id="CHEBI:33019"/>
        <dbReference type="ChEBI" id="CHEBI:71500"/>
        <dbReference type="EC" id="2.7.7.85"/>
    </reaction>
</comment>
<keyword evidence="5 6" id="KW-0067">ATP-binding</keyword>
<dbReference type="InterPro" id="IPR053472">
    <property type="entry name" value="DAC_CdaS-like"/>
</dbReference>
<dbReference type="GO" id="GO:0106408">
    <property type="term" value="F:diadenylate cyclase activity"/>
    <property type="evidence" value="ECO:0007669"/>
    <property type="project" value="UniProtKB-EC"/>
</dbReference>
<comment type="function">
    <text evidence="6">Catalyzes the condensation of 2 ATP molecules into cyclic di-AMP (c-di-AMP), a second messenger used to regulate differing processes in different bacteria.</text>
</comment>
<gene>
    <name evidence="6" type="primary">dacB</name>
    <name evidence="8" type="ORF">SAMN05421790_101284</name>
</gene>
<dbReference type="GO" id="GO:0005524">
    <property type="term" value="F:ATP binding"/>
    <property type="evidence" value="ECO:0007669"/>
    <property type="project" value="UniProtKB-UniRule"/>
</dbReference>
<dbReference type="EMBL" id="FTOD01000001">
    <property type="protein sequence ID" value="SIS39767.1"/>
    <property type="molecule type" value="Genomic_DNA"/>
</dbReference>
<proteinExistence type="inferred from homology"/>
<evidence type="ECO:0000256" key="4">
    <source>
        <dbReference type="ARBA" id="ARBA00022741"/>
    </source>
</evidence>
<evidence type="ECO:0000259" key="7">
    <source>
        <dbReference type="PROSITE" id="PS51794"/>
    </source>
</evidence>
<dbReference type="Proteomes" id="UP000186795">
    <property type="component" value="Unassembled WGS sequence"/>
</dbReference>
<keyword evidence="6" id="KW-0812">Transmembrane</keyword>
<evidence type="ECO:0000256" key="5">
    <source>
        <dbReference type="ARBA" id="ARBA00022840"/>
    </source>
</evidence>
<dbReference type="Pfam" id="PF10372">
    <property type="entry name" value="CdaS_N"/>
    <property type="match status" value="1"/>
</dbReference>
<dbReference type="Pfam" id="PF02457">
    <property type="entry name" value="DAC"/>
    <property type="match status" value="1"/>
</dbReference>
<dbReference type="OrthoDB" id="9807385at2"/>
<keyword evidence="6" id="KW-1133">Transmembrane helix</keyword>
<dbReference type="InterPro" id="IPR036888">
    <property type="entry name" value="DNA_integrity_DisA_N_sf"/>
</dbReference>
<evidence type="ECO:0000256" key="3">
    <source>
        <dbReference type="ARBA" id="ARBA00022695"/>
    </source>
</evidence>
<dbReference type="SUPFAM" id="SSF143597">
    <property type="entry name" value="YojJ-like"/>
    <property type="match status" value="1"/>
</dbReference>
<keyword evidence="3 6" id="KW-0548">Nucleotidyltransferase</keyword>
<evidence type="ECO:0000256" key="6">
    <source>
        <dbReference type="HAMAP-Rule" id="MF_00838"/>
    </source>
</evidence>
<dbReference type="NCBIfam" id="NF038328">
    <property type="entry name" value="c-di-AMP_CdaS"/>
    <property type="match status" value="1"/>
</dbReference>
<dbReference type="Gene3D" id="3.40.1700.10">
    <property type="entry name" value="DNA integrity scanning protein, DisA, N-terminal domain"/>
    <property type="match status" value="1"/>
</dbReference>
<evidence type="ECO:0000313" key="8">
    <source>
        <dbReference type="EMBL" id="SIS39767.1"/>
    </source>
</evidence>
<dbReference type="PANTHER" id="PTHR34185">
    <property type="entry name" value="DIADENYLATE CYCLASE"/>
    <property type="match status" value="1"/>
</dbReference>
<dbReference type="AlphaFoldDB" id="A0A1N7IRW9"/>
<dbReference type="HAMAP" id="MF_00838">
    <property type="entry name" value="DacB"/>
    <property type="match status" value="1"/>
</dbReference>
<evidence type="ECO:0000313" key="9">
    <source>
        <dbReference type="Proteomes" id="UP000186795"/>
    </source>
</evidence>
<dbReference type="InterPro" id="IPR019457">
    <property type="entry name" value="CdaS_N"/>
</dbReference>
<organism evidence="8 9">
    <name type="scientific">Kroppenstedtia eburnea</name>
    <dbReference type="NCBI Taxonomy" id="714067"/>
    <lineage>
        <taxon>Bacteria</taxon>
        <taxon>Bacillati</taxon>
        <taxon>Bacillota</taxon>
        <taxon>Bacilli</taxon>
        <taxon>Bacillales</taxon>
        <taxon>Thermoactinomycetaceae</taxon>
        <taxon>Kroppenstedtia</taxon>
    </lineage>
</organism>
<keyword evidence="9" id="KW-1185">Reference proteome</keyword>
<sequence>MNEDLLQPQCDFSPMKSAVKANLMELSEEIHRIVDALDHEEEEYCLLREITNMRETFAQIESLAASFYLECYLAPYTNKYLDLSNSVQNLSRKQHGALMVVRRETPLELWIQPGVPVGAELSGSLLESIFYPGSPLHDGAVVIEGSTIVSASNVLPLSNRQTEERKLGTRHRAALGLSERTDALIIVVSEETGRASFAFKGNLYPLNVAEVS</sequence>
<dbReference type="EC" id="2.7.7.85" evidence="6"/>
<dbReference type="GO" id="GO:0006171">
    <property type="term" value="P:cAMP biosynthetic process"/>
    <property type="evidence" value="ECO:0007669"/>
    <property type="project" value="InterPro"/>
</dbReference>
<keyword evidence="6" id="KW-1003">Cell membrane</keyword>
<evidence type="ECO:0000256" key="2">
    <source>
        <dbReference type="ARBA" id="ARBA00022679"/>
    </source>
</evidence>
<keyword evidence="2 6" id="KW-0808">Transferase</keyword>
<keyword evidence="6" id="KW-0472">Membrane</keyword>
<dbReference type="InterPro" id="IPR003390">
    <property type="entry name" value="DNA_integrity_scan_DisA_N"/>
</dbReference>
<dbReference type="InterPro" id="IPR034693">
    <property type="entry name" value="CdaS"/>
</dbReference>
<comment type="similarity">
    <text evidence="6">Belongs to the adenylate cyclase family. DacB/CdaS subfamily.</text>
</comment>
<protein>
    <recommendedName>
        <fullName evidence="6">Diadenylate cyclase</fullName>
        <shortName evidence="6">DAC</shortName>
        <ecNumber evidence="6">2.7.7.85</ecNumber>
    </recommendedName>
    <alternativeName>
        <fullName evidence="6">Cyclic-di-AMP synthase</fullName>
        <shortName evidence="6">c-di-AMP synthase</shortName>
    </alternativeName>
</protein>
<keyword evidence="4 6" id="KW-0547">Nucleotide-binding</keyword>
<dbReference type="PROSITE" id="PS51794">
    <property type="entry name" value="DAC"/>
    <property type="match status" value="1"/>
</dbReference>
<dbReference type="InterPro" id="IPR050338">
    <property type="entry name" value="DisA"/>
</dbReference>
<name>A0A1N7IRW9_9BACL</name>
<feature type="domain" description="DAC" evidence="7">
    <location>
        <begin position="50"/>
        <end position="210"/>
    </location>
</feature>
<dbReference type="RefSeq" id="WP_009708623.1">
    <property type="nucleotide sequence ID" value="NZ_CP048103.1"/>
</dbReference>
<dbReference type="Gene3D" id="1.10.287.770">
    <property type="entry name" value="YojJ-like"/>
    <property type="match status" value="1"/>
</dbReference>
<dbReference type="PANTHER" id="PTHR34185:SF2">
    <property type="entry name" value="CYCLIC DI-AMP SYNTHASE CDAS"/>
    <property type="match status" value="1"/>
</dbReference>
<dbReference type="GO" id="GO:0004016">
    <property type="term" value="F:adenylate cyclase activity"/>
    <property type="evidence" value="ECO:0007669"/>
    <property type="project" value="UniProtKB-UniRule"/>
</dbReference>
<accession>A0A1N7IRW9</accession>
<comment type="subunit">
    <text evidence="6">Probably oligomerizes.</text>
</comment>